<evidence type="ECO:0000256" key="1">
    <source>
        <dbReference type="SAM" id="MobiDB-lite"/>
    </source>
</evidence>
<name>A0AAD8KBZ8_TARER</name>
<evidence type="ECO:0000313" key="3">
    <source>
        <dbReference type="Proteomes" id="UP001229421"/>
    </source>
</evidence>
<dbReference type="Proteomes" id="UP001229421">
    <property type="component" value="Unassembled WGS sequence"/>
</dbReference>
<sequence>MADVMARGHGGDGAQDPPPPNGDGRGHHEMDLVPKKTRGYAKIYKLERLLAKNGPLNLVFDRSATYTPVGEVMDLFGREASIYMWRSIPLDKHSWSNVSSAMRNALREHMNVKDLFHIERFDLDAIERDPDCSKLESGIRGIFMKKYRTRKNEAKQRFTQLGGKEKADEVKENPPVEDLKKEYECQNEALGEEGSSSQLHPRDVQIFEKVMGSRRGHVRGIGPKPSSASPSAFTREKEQETPPALTQAQVESLFQNQFFRDQFTQFLASYKAPNDGDEDDTNHYYRNGYLLRSNP</sequence>
<gene>
    <name evidence="2" type="ORF">QVD17_29291</name>
</gene>
<dbReference type="PANTHER" id="PTHR33499:SF11">
    <property type="entry name" value="NO APICAL MERISTEM-ASSOCIATED C-TERMINAL DOMAIN-CONTAINING PROTEIN"/>
    <property type="match status" value="1"/>
</dbReference>
<organism evidence="2 3">
    <name type="scientific">Tagetes erecta</name>
    <name type="common">African marigold</name>
    <dbReference type="NCBI Taxonomy" id="13708"/>
    <lineage>
        <taxon>Eukaryota</taxon>
        <taxon>Viridiplantae</taxon>
        <taxon>Streptophyta</taxon>
        <taxon>Embryophyta</taxon>
        <taxon>Tracheophyta</taxon>
        <taxon>Spermatophyta</taxon>
        <taxon>Magnoliopsida</taxon>
        <taxon>eudicotyledons</taxon>
        <taxon>Gunneridae</taxon>
        <taxon>Pentapetalae</taxon>
        <taxon>asterids</taxon>
        <taxon>campanulids</taxon>
        <taxon>Asterales</taxon>
        <taxon>Asteraceae</taxon>
        <taxon>Asteroideae</taxon>
        <taxon>Heliantheae alliance</taxon>
        <taxon>Tageteae</taxon>
        <taxon>Tagetes</taxon>
    </lineage>
</organism>
<dbReference type="EMBL" id="JAUHHV010000007">
    <property type="protein sequence ID" value="KAK1419874.1"/>
    <property type="molecule type" value="Genomic_DNA"/>
</dbReference>
<proteinExistence type="predicted"/>
<feature type="region of interest" description="Disordered" evidence="1">
    <location>
        <begin position="216"/>
        <end position="244"/>
    </location>
</feature>
<feature type="region of interest" description="Disordered" evidence="1">
    <location>
        <begin position="271"/>
        <end position="295"/>
    </location>
</feature>
<dbReference type="PANTHER" id="PTHR33499">
    <property type="entry name" value="OS12G0282400 PROTEIN-RELATED"/>
    <property type="match status" value="1"/>
</dbReference>
<comment type="caution">
    <text evidence="2">The sequence shown here is derived from an EMBL/GenBank/DDBJ whole genome shotgun (WGS) entry which is preliminary data.</text>
</comment>
<keyword evidence="3" id="KW-1185">Reference proteome</keyword>
<evidence type="ECO:0000313" key="2">
    <source>
        <dbReference type="EMBL" id="KAK1419874.1"/>
    </source>
</evidence>
<reference evidence="2" key="1">
    <citation type="journal article" date="2023" name="bioRxiv">
        <title>Improved chromosome-level genome assembly for marigold (Tagetes erecta).</title>
        <authorList>
            <person name="Jiang F."/>
            <person name="Yuan L."/>
            <person name="Wang S."/>
            <person name="Wang H."/>
            <person name="Xu D."/>
            <person name="Wang A."/>
            <person name="Fan W."/>
        </authorList>
    </citation>
    <scope>NUCLEOTIDE SEQUENCE</scope>
    <source>
        <strain evidence="2">WSJ</strain>
        <tissue evidence="2">Leaf</tissue>
    </source>
</reference>
<dbReference type="AlphaFoldDB" id="A0AAD8KBZ8"/>
<feature type="region of interest" description="Disordered" evidence="1">
    <location>
        <begin position="1"/>
        <end position="32"/>
    </location>
</feature>
<accession>A0AAD8KBZ8</accession>
<protein>
    <submittedName>
        <fullName evidence="2">Uncharacterized protein</fullName>
    </submittedName>
</protein>